<organism evidence="2">
    <name type="scientific">Myoviridae sp. ct0f722</name>
    <dbReference type="NCBI Taxonomy" id="2827599"/>
    <lineage>
        <taxon>Viruses</taxon>
        <taxon>Duplodnaviria</taxon>
        <taxon>Heunggongvirae</taxon>
        <taxon>Uroviricota</taxon>
        <taxon>Caudoviricetes</taxon>
    </lineage>
</organism>
<dbReference type="EMBL" id="BK015890">
    <property type="protein sequence ID" value="DAD71978.1"/>
    <property type="molecule type" value="Genomic_DNA"/>
</dbReference>
<sequence>MYIIKFIRSWWKNRKYVKIINEAIDREHLVSKISTILETQFSRASGARIYAVLNPYIKNGQYSPEQVLEIKEHGGYDDTQWIQQWTMARLTLLRNFITTENLLEVLTFHIDDLGESNYLFVIEPITRTDMMNKLKYMIFELLFIGSIASLWWAISLLY</sequence>
<evidence type="ECO:0000313" key="2">
    <source>
        <dbReference type="EMBL" id="DAD71978.1"/>
    </source>
</evidence>
<accession>A0A8S5LPX0</accession>
<protein>
    <submittedName>
        <fullName evidence="2">Uncharacterized protein</fullName>
    </submittedName>
</protein>
<keyword evidence="1" id="KW-1133">Transmembrane helix</keyword>
<keyword evidence="1" id="KW-0812">Transmembrane</keyword>
<proteinExistence type="predicted"/>
<feature type="transmembrane region" description="Helical" evidence="1">
    <location>
        <begin position="136"/>
        <end position="154"/>
    </location>
</feature>
<reference evidence="2" key="1">
    <citation type="journal article" date="2021" name="Proc. Natl. Acad. Sci. U.S.A.">
        <title>A Catalog of Tens of Thousands of Viruses from Human Metagenomes Reveals Hidden Associations with Chronic Diseases.</title>
        <authorList>
            <person name="Tisza M.J."/>
            <person name="Buck C.B."/>
        </authorList>
    </citation>
    <scope>NUCLEOTIDE SEQUENCE</scope>
    <source>
        <strain evidence="2">Ct0f722</strain>
    </source>
</reference>
<evidence type="ECO:0000256" key="1">
    <source>
        <dbReference type="SAM" id="Phobius"/>
    </source>
</evidence>
<name>A0A8S5LPX0_9CAUD</name>
<keyword evidence="1" id="KW-0472">Membrane</keyword>